<organism evidence="2 3">
    <name type="scientific">Ochrobactrum soli</name>
    <dbReference type="NCBI Taxonomy" id="2448455"/>
    <lineage>
        <taxon>Bacteria</taxon>
        <taxon>Pseudomonadati</taxon>
        <taxon>Pseudomonadota</taxon>
        <taxon>Alphaproteobacteria</taxon>
        <taxon>Hyphomicrobiales</taxon>
        <taxon>Brucellaceae</taxon>
        <taxon>Brucella/Ochrobactrum group</taxon>
        <taxon>Ochrobactrum</taxon>
    </lineage>
</organism>
<gene>
    <name evidence="2" type="ORF">HKX02_22370</name>
</gene>
<dbReference type="AlphaFoldDB" id="A0A849KZT6"/>
<proteinExistence type="predicted"/>
<comment type="caution">
    <text evidence="2">The sequence shown here is derived from an EMBL/GenBank/DDBJ whole genome shotgun (WGS) entry which is preliminary data.</text>
</comment>
<sequence length="132" mass="14832">MGRQAGFQKTGGITMHNNDRGFLDETDQKMGTEADLQKAISDACDFIIRLKKSGLNIILPDDQDQCKDRFELLVNLLMTEKGFPGDRPDWLTDQLIQSAAYTIGARIYSMQPHLVEPSLRDRMKAVINESSA</sequence>
<dbReference type="EMBL" id="JABFCY010000017">
    <property type="protein sequence ID" value="NNU62982.1"/>
    <property type="molecule type" value="Genomic_DNA"/>
</dbReference>
<protein>
    <submittedName>
        <fullName evidence="2">Uncharacterized protein</fullName>
    </submittedName>
</protein>
<keyword evidence="3" id="KW-1185">Reference proteome</keyword>
<dbReference type="RefSeq" id="WP_171319386.1">
    <property type="nucleotide sequence ID" value="NZ_JABFCY010000017.1"/>
</dbReference>
<evidence type="ECO:0000313" key="3">
    <source>
        <dbReference type="Proteomes" id="UP000574931"/>
    </source>
</evidence>
<feature type="region of interest" description="Disordered" evidence="1">
    <location>
        <begin position="1"/>
        <end position="20"/>
    </location>
</feature>
<accession>A0A849KZT6</accession>
<name>A0A849KZT6_9HYPH</name>
<reference evidence="2 3" key="1">
    <citation type="submission" date="2020-05" db="EMBL/GenBank/DDBJ databases">
        <title>Draft Genome Sequence of Ochrobactrum soli Isolated from Stable Fly Gut.</title>
        <authorList>
            <person name="Pileggi M.T."/>
            <person name="Vazhakkala L.J."/>
            <person name="Wong C.N."/>
        </authorList>
    </citation>
    <scope>NUCLEOTIDE SEQUENCE [LARGE SCALE GENOMIC DNA]</scope>
    <source>
        <strain evidence="2 3">MTP-C0764</strain>
    </source>
</reference>
<evidence type="ECO:0000313" key="2">
    <source>
        <dbReference type="EMBL" id="NNU62982.1"/>
    </source>
</evidence>
<dbReference type="Proteomes" id="UP000574931">
    <property type="component" value="Unassembled WGS sequence"/>
</dbReference>
<evidence type="ECO:0000256" key="1">
    <source>
        <dbReference type="SAM" id="MobiDB-lite"/>
    </source>
</evidence>